<reference evidence="1 2" key="1">
    <citation type="submission" date="2014-05" db="EMBL/GenBank/DDBJ databases">
        <title>Draft genome sequence of Amycolatopsis rifamycinica DSM 46095.</title>
        <authorList>
            <person name="Lal R."/>
            <person name="Saxena A."/>
            <person name="Kumari R."/>
            <person name="Mukherjee U."/>
            <person name="Singh P."/>
            <person name="Sangwan N."/>
            <person name="Mahato N.K."/>
        </authorList>
    </citation>
    <scope>NUCLEOTIDE SEQUENCE [LARGE SCALE GENOMIC DNA]</scope>
    <source>
        <strain evidence="1 2">DSM 46095</strain>
    </source>
</reference>
<dbReference type="OrthoDB" id="4564732at2"/>
<dbReference type="RefSeq" id="WP_043787074.1">
    <property type="nucleotide sequence ID" value="NZ_JMQI01000068.1"/>
</dbReference>
<proteinExistence type="predicted"/>
<dbReference type="eggNOG" id="ENOG502ZRQQ">
    <property type="taxonomic scope" value="Bacteria"/>
</dbReference>
<accession>A0A066U0N9</accession>
<dbReference type="STRING" id="287986.DV20_33765"/>
<dbReference type="AlphaFoldDB" id="A0A066U0N9"/>
<keyword evidence="2" id="KW-1185">Reference proteome</keyword>
<evidence type="ECO:0000313" key="1">
    <source>
        <dbReference type="EMBL" id="KDN17788.1"/>
    </source>
</evidence>
<comment type="caution">
    <text evidence="1">The sequence shown here is derived from an EMBL/GenBank/DDBJ whole genome shotgun (WGS) entry which is preliminary data.</text>
</comment>
<evidence type="ECO:0000313" key="2">
    <source>
        <dbReference type="Proteomes" id="UP000027345"/>
    </source>
</evidence>
<name>A0A066U0N9_9PSEU</name>
<protein>
    <submittedName>
        <fullName evidence="1">Uncharacterized protein</fullName>
    </submittedName>
</protein>
<gene>
    <name evidence="1" type="ORF">DV20_33765</name>
</gene>
<sequence length="151" mass="17191">MALQTPSFYRYYAQTYRIDSTPDGGLQGTILNLRTGFFEQDEDRSHILELIWSTTESNIRGPFSEEKFIRETEVQRSHYLSGDGPIFALYETINGINGTATREGRSRTEQETALVHALQKRTFKMWEDEAARIAAGEPPSFTVTSRFNAGQ</sequence>
<dbReference type="EMBL" id="JMQI01000068">
    <property type="protein sequence ID" value="KDN17788.1"/>
    <property type="molecule type" value="Genomic_DNA"/>
</dbReference>
<organism evidence="1 2">
    <name type="scientific">Amycolatopsis rifamycinica</name>
    <dbReference type="NCBI Taxonomy" id="287986"/>
    <lineage>
        <taxon>Bacteria</taxon>
        <taxon>Bacillati</taxon>
        <taxon>Actinomycetota</taxon>
        <taxon>Actinomycetes</taxon>
        <taxon>Pseudonocardiales</taxon>
        <taxon>Pseudonocardiaceae</taxon>
        <taxon>Amycolatopsis</taxon>
    </lineage>
</organism>
<dbReference type="Proteomes" id="UP000027345">
    <property type="component" value="Unassembled WGS sequence"/>
</dbReference>